<gene>
    <name evidence="2" type="ORF">ACFQPE_05005</name>
</gene>
<comment type="caution">
    <text evidence="2">The sequence shown here is derived from an EMBL/GenBank/DDBJ whole genome shotgun (WGS) entry which is preliminary data.</text>
</comment>
<accession>A0ABD6A702</accession>
<dbReference type="Proteomes" id="UP001596547">
    <property type="component" value="Unassembled WGS sequence"/>
</dbReference>
<reference evidence="2 3" key="1">
    <citation type="journal article" date="2019" name="Int. J. Syst. Evol. Microbiol.">
        <title>The Global Catalogue of Microorganisms (GCM) 10K type strain sequencing project: providing services to taxonomists for standard genome sequencing and annotation.</title>
        <authorList>
            <consortium name="The Broad Institute Genomics Platform"/>
            <consortium name="The Broad Institute Genome Sequencing Center for Infectious Disease"/>
            <person name="Wu L."/>
            <person name="Ma J."/>
        </authorList>
    </citation>
    <scope>NUCLEOTIDE SEQUENCE [LARGE SCALE GENOMIC DNA]</scope>
    <source>
        <strain evidence="2 3">PSR21</strain>
    </source>
</reference>
<organism evidence="2 3">
    <name type="scientific">Halomarina halobia</name>
    <dbReference type="NCBI Taxonomy" id="3033386"/>
    <lineage>
        <taxon>Archaea</taxon>
        <taxon>Methanobacteriati</taxon>
        <taxon>Methanobacteriota</taxon>
        <taxon>Stenosarchaea group</taxon>
        <taxon>Halobacteria</taxon>
        <taxon>Halobacteriales</taxon>
        <taxon>Natronomonadaceae</taxon>
        <taxon>Halomarina</taxon>
    </lineage>
</organism>
<protein>
    <submittedName>
        <fullName evidence="2">DUF2061 domain-containing protein</fullName>
    </submittedName>
</protein>
<dbReference type="EMBL" id="JBHTBF010000002">
    <property type="protein sequence ID" value="MFC7316155.1"/>
    <property type="molecule type" value="Genomic_DNA"/>
</dbReference>
<dbReference type="RefSeq" id="WP_276304579.1">
    <property type="nucleotide sequence ID" value="NZ_CP119992.1"/>
</dbReference>
<dbReference type="Pfam" id="PF09834">
    <property type="entry name" value="DUF2061"/>
    <property type="match status" value="1"/>
</dbReference>
<evidence type="ECO:0000313" key="3">
    <source>
        <dbReference type="Proteomes" id="UP001596547"/>
    </source>
</evidence>
<evidence type="ECO:0000259" key="1">
    <source>
        <dbReference type="Pfam" id="PF09834"/>
    </source>
</evidence>
<proteinExistence type="predicted"/>
<dbReference type="AlphaFoldDB" id="A0ABD6A702"/>
<keyword evidence="3" id="KW-1185">Reference proteome</keyword>
<sequence>MKTALYRVVMVVVSIAVAWLVVGDVSDALSIGVATNLVKTVTYYCYERAWDHVSWGVFVD</sequence>
<dbReference type="GeneID" id="79314131"/>
<feature type="domain" description="DUF2061" evidence="1">
    <location>
        <begin position="1"/>
        <end position="51"/>
    </location>
</feature>
<name>A0ABD6A702_9EURY</name>
<evidence type="ECO:0000313" key="2">
    <source>
        <dbReference type="EMBL" id="MFC7316155.1"/>
    </source>
</evidence>
<dbReference type="InterPro" id="IPR018638">
    <property type="entry name" value="DUF2061_membrane"/>
</dbReference>